<evidence type="ECO:0000259" key="13">
    <source>
        <dbReference type="Pfam" id="PF07715"/>
    </source>
</evidence>
<dbReference type="Gene3D" id="2.40.170.20">
    <property type="entry name" value="TonB-dependent receptor, beta-barrel domain"/>
    <property type="match status" value="1"/>
</dbReference>
<evidence type="ECO:0000313" key="15">
    <source>
        <dbReference type="Proteomes" id="UP001184614"/>
    </source>
</evidence>
<keyword evidence="3 9" id="KW-0813">Transport</keyword>
<feature type="domain" description="TonB-dependent receptor plug" evidence="13">
    <location>
        <begin position="70"/>
        <end position="177"/>
    </location>
</feature>
<evidence type="ECO:0000256" key="10">
    <source>
        <dbReference type="RuleBase" id="RU003357"/>
    </source>
</evidence>
<dbReference type="Pfam" id="PF00593">
    <property type="entry name" value="TonB_dep_Rec_b-barrel"/>
    <property type="match status" value="1"/>
</dbReference>
<dbReference type="Proteomes" id="UP001184614">
    <property type="component" value="Unassembled WGS sequence"/>
</dbReference>
<dbReference type="InterPro" id="IPR037066">
    <property type="entry name" value="Plug_dom_sf"/>
</dbReference>
<feature type="region of interest" description="Disordered" evidence="11">
    <location>
        <begin position="274"/>
        <end position="304"/>
    </location>
</feature>
<keyword evidence="14" id="KW-0675">Receptor</keyword>
<dbReference type="Pfam" id="PF07715">
    <property type="entry name" value="Plug"/>
    <property type="match status" value="1"/>
</dbReference>
<evidence type="ECO:0000256" key="6">
    <source>
        <dbReference type="ARBA" id="ARBA00023077"/>
    </source>
</evidence>
<keyword evidence="4 9" id="KW-1134">Transmembrane beta strand</keyword>
<dbReference type="InterPro" id="IPR000531">
    <property type="entry name" value="Beta-barrel_TonB"/>
</dbReference>
<evidence type="ECO:0000256" key="1">
    <source>
        <dbReference type="ARBA" id="ARBA00004571"/>
    </source>
</evidence>
<evidence type="ECO:0000256" key="7">
    <source>
        <dbReference type="ARBA" id="ARBA00023136"/>
    </source>
</evidence>
<evidence type="ECO:0000256" key="4">
    <source>
        <dbReference type="ARBA" id="ARBA00022452"/>
    </source>
</evidence>
<dbReference type="Gene3D" id="2.170.130.10">
    <property type="entry name" value="TonB-dependent receptor, plug domain"/>
    <property type="match status" value="1"/>
</dbReference>
<proteinExistence type="inferred from homology"/>
<dbReference type="InterPro" id="IPR039426">
    <property type="entry name" value="TonB-dep_rcpt-like"/>
</dbReference>
<accession>A0ABU1MFG0</accession>
<sequence>MLIKQRAPKPEVFHQKRMLQLLTSTGLILISACGFALAQSALPGSTIVLDPIVIGADDNAALKKRFDAMPGGVALVEQSDRVVTANETVSRVLRSVPGVVVQNFFGGNDQPRIQIRGSGLQQNPVERGILMLQDGLPLNRADGSYAVGFANPSLAETIEVYRGYMANRLGATVLGGALNFASPTGAQYQGVQGTVSGGSFGQVGVSGKASFQTGTMDGLFQADYTRRDGFRDYNESERVSVGGNVGFEVTDNIKTRFFWGYTDLGFDVSGPLTKSQLESDPRQVHTGPTITPGGAINPGPNVLRDRPRRDAKQLLIGSRTTAELDSHLFDVAMGYTYTDDTFRFPISAGTRETKGGDFTGVVRYAYTLDDAAPLPLFETTAQYSIGSADRNYYLNQSGTQGAQFGENDLDASTLSLHAGFNVPVNDTITVSPALSYANATRKNDDTYSLSTRPTIAYNPANPTVRLPNGAVPANNNSYDRNYQGWSPSLGVSYKPDDINTFFAAVSRSFEPPTHDDLLATINGTPNSSAGRPTPGAPFAVADAFRIPDLDAQSATTIEAGWRSEMGQFAWDVTTYYSWVNNELLSLRDVTGASLGAINADDTRHFGIELGLAARITDHITGRIAYTYQDFRFHDDPLRGDNQLAGAPRQIINTVLNYEVNERWTLQGAVQWVPEKTPVDNMNTLYSDPYAVVDLRTELKISENLLFFGEVANVFDEKYASSTLIVDQARADQAAFLPGDGRGFFVGLKAKY</sequence>
<keyword evidence="5 9" id="KW-0812">Transmembrane</keyword>
<dbReference type="PANTHER" id="PTHR30069">
    <property type="entry name" value="TONB-DEPENDENT OUTER MEMBRANE RECEPTOR"/>
    <property type="match status" value="1"/>
</dbReference>
<evidence type="ECO:0000256" key="11">
    <source>
        <dbReference type="SAM" id="MobiDB-lite"/>
    </source>
</evidence>
<dbReference type="InterPro" id="IPR036942">
    <property type="entry name" value="Beta-barrel_TonB_sf"/>
</dbReference>
<evidence type="ECO:0000256" key="9">
    <source>
        <dbReference type="PROSITE-ProRule" id="PRU01360"/>
    </source>
</evidence>
<comment type="subcellular location">
    <subcellularLocation>
        <location evidence="1 9">Cell outer membrane</location>
        <topology evidence="1 9">Multi-pass membrane protein</topology>
    </subcellularLocation>
</comment>
<keyword evidence="6 10" id="KW-0798">TonB box</keyword>
<name>A0ABU1MFG0_9HYPH</name>
<comment type="similarity">
    <text evidence="9 10">Belongs to the TonB-dependent receptor family.</text>
</comment>
<protein>
    <recommendedName>
        <fullName evidence="2">Heme transporter BhuA</fullName>
    </recommendedName>
</protein>
<evidence type="ECO:0000256" key="3">
    <source>
        <dbReference type="ARBA" id="ARBA00022448"/>
    </source>
</evidence>
<dbReference type="PANTHER" id="PTHR30069:SF28">
    <property type="entry name" value="TONB-DEPENDENT RECEPTOR YNCD-RELATED"/>
    <property type="match status" value="1"/>
</dbReference>
<keyword evidence="7 9" id="KW-0472">Membrane</keyword>
<keyword evidence="15" id="KW-1185">Reference proteome</keyword>
<dbReference type="EMBL" id="JAVDQT010000015">
    <property type="protein sequence ID" value="MDR6434784.1"/>
    <property type="molecule type" value="Genomic_DNA"/>
</dbReference>
<comment type="caution">
    <text evidence="14">The sequence shown here is derived from an EMBL/GenBank/DDBJ whole genome shotgun (WGS) entry which is preliminary data.</text>
</comment>
<evidence type="ECO:0000313" key="14">
    <source>
        <dbReference type="EMBL" id="MDR6434784.1"/>
    </source>
</evidence>
<dbReference type="CDD" id="cd01347">
    <property type="entry name" value="ligand_gated_channel"/>
    <property type="match status" value="1"/>
</dbReference>
<dbReference type="SUPFAM" id="SSF56935">
    <property type="entry name" value="Porins"/>
    <property type="match status" value="1"/>
</dbReference>
<evidence type="ECO:0000256" key="5">
    <source>
        <dbReference type="ARBA" id="ARBA00022692"/>
    </source>
</evidence>
<dbReference type="PROSITE" id="PS51257">
    <property type="entry name" value="PROKAR_LIPOPROTEIN"/>
    <property type="match status" value="1"/>
</dbReference>
<reference evidence="14 15" key="1">
    <citation type="submission" date="2023-07" db="EMBL/GenBank/DDBJ databases">
        <title>Sorghum-associated microbial communities from plants grown in Nebraska, USA.</title>
        <authorList>
            <person name="Schachtman D."/>
        </authorList>
    </citation>
    <scope>NUCLEOTIDE SEQUENCE [LARGE SCALE GENOMIC DNA]</scope>
    <source>
        <strain evidence="14 15">DS1730</strain>
    </source>
</reference>
<evidence type="ECO:0000259" key="12">
    <source>
        <dbReference type="Pfam" id="PF00593"/>
    </source>
</evidence>
<organism evidence="14 15">
    <name type="scientific">Brucella pseudogrignonensis</name>
    <dbReference type="NCBI Taxonomy" id="419475"/>
    <lineage>
        <taxon>Bacteria</taxon>
        <taxon>Pseudomonadati</taxon>
        <taxon>Pseudomonadota</taxon>
        <taxon>Alphaproteobacteria</taxon>
        <taxon>Hyphomicrobiales</taxon>
        <taxon>Brucellaceae</taxon>
        <taxon>Brucella/Ochrobactrum group</taxon>
        <taxon>Brucella</taxon>
    </lineage>
</organism>
<evidence type="ECO:0000256" key="8">
    <source>
        <dbReference type="ARBA" id="ARBA00023237"/>
    </source>
</evidence>
<dbReference type="PROSITE" id="PS52016">
    <property type="entry name" value="TONB_DEPENDENT_REC_3"/>
    <property type="match status" value="1"/>
</dbReference>
<keyword evidence="8 9" id="KW-0998">Cell outer membrane</keyword>
<feature type="domain" description="TonB-dependent receptor-like beta-barrel" evidence="12">
    <location>
        <begin position="277"/>
        <end position="713"/>
    </location>
</feature>
<gene>
    <name evidence="14" type="ORF">J2782_004537</name>
</gene>
<dbReference type="InterPro" id="IPR012910">
    <property type="entry name" value="Plug_dom"/>
</dbReference>
<evidence type="ECO:0000256" key="2">
    <source>
        <dbReference type="ARBA" id="ARBA00021261"/>
    </source>
</evidence>
<dbReference type="RefSeq" id="WP_310016292.1">
    <property type="nucleotide sequence ID" value="NZ_JAVDQT010000015.1"/>
</dbReference>